<dbReference type="GO" id="GO:0003924">
    <property type="term" value="F:GTPase activity"/>
    <property type="evidence" value="ECO:0007669"/>
    <property type="project" value="TreeGrafter"/>
</dbReference>
<feature type="region of interest" description="Disordered" evidence="8">
    <location>
        <begin position="791"/>
        <end position="833"/>
    </location>
</feature>
<dbReference type="InterPro" id="IPR001849">
    <property type="entry name" value="PH_domain"/>
</dbReference>
<dbReference type="SUPFAM" id="SSF48403">
    <property type="entry name" value="Ankyrin repeat"/>
    <property type="match status" value="1"/>
</dbReference>
<dbReference type="SMART" id="SM00173">
    <property type="entry name" value="RAS"/>
    <property type="match status" value="1"/>
</dbReference>
<keyword evidence="6" id="KW-0040">ANK repeat</keyword>
<dbReference type="FunFam" id="1.10.220.150:FF:000009">
    <property type="entry name" value="stromal membrane-associated protein 1 isoform X1"/>
    <property type="match status" value="1"/>
</dbReference>
<feature type="region of interest" description="Disordered" evidence="8">
    <location>
        <begin position="235"/>
        <end position="284"/>
    </location>
</feature>
<proteinExistence type="inferred from homology"/>
<organism evidence="11 12">
    <name type="scientific">Fasciola hepatica</name>
    <name type="common">Liver fluke</name>
    <dbReference type="NCBI Taxonomy" id="6192"/>
    <lineage>
        <taxon>Eukaryota</taxon>
        <taxon>Metazoa</taxon>
        <taxon>Spiralia</taxon>
        <taxon>Lophotrochozoa</taxon>
        <taxon>Platyhelminthes</taxon>
        <taxon>Trematoda</taxon>
        <taxon>Digenea</taxon>
        <taxon>Plagiorchiida</taxon>
        <taxon>Echinostomata</taxon>
        <taxon>Echinostomatoidea</taxon>
        <taxon>Fasciolidae</taxon>
        <taxon>Fasciola</taxon>
    </lineage>
</organism>
<keyword evidence="3" id="KW-0479">Metal-binding</keyword>
<feature type="compositionally biased region" description="Polar residues" evidence="8">
    <location>
        <begin position="1121"/>
        <end position="1133"/>
    </location>
</feature>
<feature type="compositionally biased region" description="Polar residues" evidence="8">
    <location>
        <begin position="247"/>
        <end position="280"/>
    </location>
</feature>
<reference evidence="11" key="1">
    <citation type="submission" date="2019-03" db="EMBL/GenBank/DDBJ databases">
        <title>Improved annotation for the trematode Fasciola hepatica.</title>
        <authorList>
            <person name="Choi Y.-J."/>
            <person name="Martin J."/>
            <person name="Mitreva M."/>
        </authorList>
    </citation>
    <scope>NUCLEOTIDE SEQUENCE [LARGE SCALE GENOMIC DNA]</scope>
</reference>
<evidence type="ECO:0000256" key="1">
    <source>
        <dbReference type="ARBA" id="ARBA00005430"/>
    </source>
</evidence>
<dbReference type="InterPro" id="IPR001164">
    <property type="entry name" value="ArfGAP_dom"/>
</dbReference>
<dbReference type="Gene3D" id="3.40.50.300">
    <property type="entry name" value="P-loop containing nucleotide triphosphate hydrolases"/>
    <property type="match status" value="1"/>
</dbReference>
<dbReference type="InterPro" id="IPR037278">
    <property type="entry name" value="ARFGAP/RecO"/>
</dbReference>
<dbReference type="EMBL" id="JXXN02002019">
    <property type="protein sequence ID" value="THD23663.1"/>
    <property type="molecule type" value="Genomic_DNA"/>
</dbReference>
<dbReference type="Gene3D" id="1.10.220.150">
    <property type="entry name" value="Arf GTPase activating protein"/>
    <property type="match status" value="1"/>
</dbReference>
<feature type="compositionally biased region" description="Low complexity" evidence="8">
    <location>
        <begin position="559"/>
        <end position="568"/>
    </location>
</feature>
<dbReference type="Proteomes" id="UP000230066">
    <property type="component" value="Unassembled WGS sequence"/>
</dbReference>
<dbReference type="InterPro" id="IPR036770">
    <property type="entry name" value="Ankyrin_rpt-contain_sf"/>
</dbReference>
<feature type="region of interest" description="Disordered" evidence="8">
    <location>
        <begin position="1121"/>
        <end position="1142"/>
    </location>
</feature>
<name>A0A4E0R7B3_FASHE</name>
<dbReference type="SUPFAM" id="SSF57863">
    <property type="entry name" value="ArfGap/RecO-like zinc finger"/>
    <property type="match status" value="1"/>
</dbReference>
<dbReference type="Gene3D" id="1.25.40.20">
    <property type="entry name" value="Ankyrin repeat-containing domain"/>
    <property type="match status" value="1"/>
</dbReference>
<feature type="region of interest" description="Disordered" evidence="8">
    <location>
        <begin position="1308"/>
        <end position="1353"/>
    </location>
</feature>
<dbReference type="GO" id="GO:0008270">
    <property type="term" value="F:zinc ion binding"/>
    <property type="evidence" value="ECO:0007669"/>
    <property type="project" value="UniProtKB-KW"/>
</dbReference>
<comment type="caution">
    <text evidence="11">The sequence shown here is derived from an EMBL/GenBank/DDBJ whole genome shotgun (WGS) entry which is preliminary data.</text>
</comment>
<evidence type="ECO:0000256" key="8">
    <source>
        <dbReference type="SAM" id="MobiDB-lite"/>
    </source>
</evidence>
<gene>
    <name evidence="11" type="ORF">D915_005621</name>
</gene>
<feature type="compositionally biased region" description="Polar residues" evidence="8">
    <location>
        <begin position="791"/>
        <end position="813"/>
    </location>
</feature>
<dbReference type="PANTHER" id="PTHR45819:SF5">
    <property type="entry name" value="CENTAURIN-GAMMA-1A"/>
    <property type="match status" value="1"/>
</dbReference>
<evidence type="ECO:0000259" key="9">
    <source>
        <dbReference type="PROSITE" id="PS50003"/>
    </source>
</evidence>
<dbReference type="SUPFAM" id="SSF50729">
    <property type="entry name" value="PH domain-like"/>
    <property type="match status" value="1"/>
</dbReference>
<dbReference type="Pfam" id="PF01412">
    <property type="entry name" value="ArfGap"/>
    <property type="match status" value="1"/>
</dbReference>
<evidence type="ECO:0000256" key="4">
    <source>
        <dbReference type="ARBA" id="ARBA00022771"/>
    </source>
</evidence>
<dbReference type="CDD" id="cd00821">
    <property type="entry name" value="PH"/>
    <property type="match status" value="1"/>
</dbReference>
<dbReference type="Gene3D" id="2.30.29.30">
    <property type="entry name" value="Pleckstrin-homology domain (PH domain)/Phosphotyrosine-binding domain (PTB)"/>
    <property type="match status" value="2"/>
</dbReference>
<dbReference type="SMART" id="SM00105">
    <property type="entry name" value="ArfGap"/>
    <property type="match status" value="1"/>
</dbReference>
<feature type="compositionally biased region" description="Low complexity" evidence="8">
    <location>
        <begin position="814"/>
        <end position="823"/>
    </location>
</feature>
<dbReference type="InterPro" id="IPR038508">
    <property type="entry name" value="ArfGAP_dom_sf"/>
</dbReference>
<dbReference type="GO" id="GO:0005096">
    <property type="term" value="F:GTPase activator activity"/>
    <property type="evidence" value="ECO:0007669"/>
    <property type="project" value="UniProtKB-KW"/>
</dbReference>
<evidence type="ECO:0000256" key="2">
    <source>
        <dbReference type="ARBA" id="ARBA00022468"/>
    </source>
</evidence>
<evidence type="ECO:0000259" key="10">
    <source>
        <dbReference type="PROSITE" id="PS50115"/>
    </source>
</evidence>
<evidence type="ECO:0000313" key="12">
    <source>
        <dbReference type="Proteomes" id="UP000230066"/>
    </source>
</evidence>
<feature type="compositionally biased region" description="Low complexity" evidence="8">
    <location>
        <begin position="1314"/>
        <end position="1334"/>
    </location>
</feature>
<dbReference type="InterPro" id="IPR011993">
    <property type="entry name" value="PH-like_dom_sf"/>
</dbReference>
<feature type="domain" description="PH" evidence="9">
    <location>
        <begin position="608"/>
        <end position="895"/>
    </location>
</feature>
<protein>
    <submittedName>
        <fullName evidence="11">Centaurin-gamma-1A</fullName>
    </submittedName>
</protein>
<dbReference type="SUPFAM" id="SSF52540">
    <property type="entry name" value="P-loop containing nucleoside triphosphate hydrolases"/>
    <property type="match status" value="1"/>
</dbReference>
<evidence type="ECO:0000256" key="5">
    <source>
        <dbReference type="ARBA" id="ARBA00022833"/>
    </source>
</evidence>
<keyword evidence="2" id="KW-0343">GTPase activation</keyword>
<feature type="compositionally biased region" description="Basic and acidic residues" evidence="8">
    <location>
        <begin position="1338"/>
        <end position="1347"/>
    </location>
</feature>
<dbReference type="PROSITE" id="PS50003">
    <property type="entry name" value="PH_DOMAIN"/>
    <property type="match status" value="1"/>
</dbReference>
<keyword evidence="4 7" id="KW-0863">Zinc-finger</keyword>
<keyword evidence="12" id="KW-1185">Reference proteome</keyword>
<feature type="compositionally biased region" description="Polar residues" evidence="8">
    <location>
        <begin position="513"/>
        <end position="522"/>
    </location>
</feature>
<comment type="similarity">
    <text evidence="1">Belongs to the centaurin gamma-like family.</text>
</comment>
<dbReference type="SMART" id="SM00233">
    <property type="entry name" value="PH"/>
    <property type="match status" value="1"/>
</dbReference>
<dbReference type="InterPro" id="IPR051282">
    <property type="entry name" value="Arf-GAP_GTPase_ANK_PH"/>
</dbReference>
<evidence type="ECO:0000313" key="11">
    <source>
        <dbReference type="EMBL" id="THD23663.1"/>
    </source>
</evidence>
<dbReference type="InterPro" id="IPR027417">
    <property type="entry name" value="P-loop_NTPase"/>
</dbReference>
<dbReference type="PANTHER" id="PTHR45819">
    <property type="entry name" value="CENTAURIN-GAMMA-1A"/>
    <property type="match status" value="1"/>
</dbReference>
<evidence type="ECO:0000256" key="7">
    <source>
        <dbReference type="PROSITE-ProRule" id="PRU00288"/>
    </source>
</evidence>
<sequence length="1353" mass="144795">MNLASYLIKGEINRFECVHPYIYASYDILDGMRDVELSNRIRDHLISIEDAFVHSQEWTLSRNVSEIKIAFLGSPNSGKSGLIHFFLTGVYVQDDSPEGGRFKKLYFSHSLPQLLLIRDEAGAPDIQLASWADALVVVVSLADVESVRIASEYYAMFCGLRDKLDIPTMLIATQDGLISGSSVPAIELHVRHLLNSMNWCPYHETCAVYGLNVETVFQEIVSRVLSQRKNAHLDVNPSVTRDGLNNEPRTGSVPNTLPMQPNLSRSDGQSTDSNHQSGDNTALRPGHLVNTVIQTHSPPSVGIDPNRIHGAPGPECTQPPNLLNPLISCPIGTDMSFTLSDNQAVRTGGPRGPCPLALHLLQSQHDCLSSPAGQSRTLLPADGALHSSWINSKPLPPCPPTQLSMLTQANGLVGPFSSMTLSTTIVESFVENQPQPLGTLFQSSNSTPLPFMMSGNQTDNPPDTFLHNHGKMGPVSCSTTILPGSLTENSPGTIVSRRLPALPRHSEPDNTCHFASSLTPPSLGTPGQGRISDCSMHELAHTNQQLLSHPHPRRDRPRPQSTGSLSGSLAGLTSVTLCTMGMNFTGTAGLIAGKSRDHNQNVGAGRLIPLKQGYLYKRSIRGLSKESRRRKKYVVITEDARLCYHPSKQDYVNSQHGKSIDLTISTIKLPGMAYRMSSCGLGALVDSHLGISPVSTSQKTPVGATTITSAPIGAMSGSSEMINSFILPSAVVTPSSSASSVAPIGAGGGGLGLATITSTPKSRTKPEATGRASLAIVKPESDLNGSGSLLLIANQSSSGPSDSVAPKTSSTNPGVVTPPTRTSVGGGVGGSGRTLREAMKRHYKRAKAAMADNSTEPQENHDFIIVTADNTQWHFEAPSTAIRDEWIQQIDAVIHHRLRSGVVSVVRNNSTSVHPSDTATSAVFTDRIIPPQTGRLGNRPLSTGAAGSGTTDGLFKLGGGEDVCGQEEVLQRLSALAGNDCCADCGAPNPEWASLNLVVLICIECSGVHRELGTHISRVRSATLDTWTREHLAVMASFGNTLANSVWEASAPSKAKQFKKPEPTSPRDVRSAWIQNKYLRRVFLPPLPHTNRPMQQEVIDALVRRDARTLLMCLALGGNSAPHQIQSQSTTAPANPASGGGGSVTDGVGINLNAPYSSDDSRNALHFAAILGDLASLQLLIWNRMNPDYACFPISHALLLRLSLVELIDISDPVPYSYYSLEFHDLFQTHGADVNATDNYGLTAWSYAHVCHQIACTRLLHMNGCHTVSPLGVPADWLQLMRIPFPLSMQTNLLTCTNLSLDVSASSPRAGFQSSDSGSHSCSSSTSSSPAASESDADESRPFEDAAVRPPVV</sequence>
<keyword evidence="5" id="KW-0862">Zinc</keyword>
<accession>A0A4E0R7B3</accession>
<evidence type="ECO:0000256" key="3">
    <source>
        <dbReference type="ARBA" id="ARBA00022723"/>
    </source>
</evidence>
<dbReference type="PROSITE" id="PS50115">
    <property type="entry name" value="ARFGAP"/>
    <property type="match status" value="1"/>
</dbReference>
<dbReference type="PRINTS" id="PR00405">
    <property type="entry name" value="REVINTRACTNG"/>
</dbReference>
<feature type="region of interest" description="Disordered" evidence="8">
    <location>
        <begin position="502"/>
        <end position="568"/>
    </location>
</feature>
<evidence type="ECO:0000256" key="6">
    <source>
        <dbReference type="ARBA" id="ARBA00023043"/>
    </source>
</evidence>
<feature type="domain" description="Arf-GAP" evidence="10">
    <location>
        <begin position="967"/>
        <end position="1091"/>
    </location>
</feature>